<reference evidence="7" key="1">
    <citation type="submission" date="2016-12" db="EMBL/GenBank/DDBJ databases">
        <title>Draft Genome Sequences od Carboxydothermus pertinax and islandicus, Hydrogenogenic Carboxydotrophic Bacteria.</title>
        <authorList>
            <person name="Fukuyama Y."/>
            <person name="Ohmae K."/>
            <person name="Yoneda Y."/>
            <person name="Yoshida T."/>
            <person name="Sako Y."/>
        </authorList>
    </citation>
    <scope>NUCLEOTIDE SEQUENCE [LARGE SCALE GENOMIC DNA]</scope>
    <source>
        <strain evidence="7">SET</strain>
    </source>
</reference>
<dbReference type="Proteomes" id="UP000187338">
    <property type="component" value="Unassembled WGS sequence"/>
</dbReference>
<name>A0A1L8CZV5_9THEO</name>
<dbReference type="InterPro" id="IPR005129">
    <property type="entry name" value="GTPase_ArgK"/>
</dbReference>
<dbReference type="InterPro" id="IPR052040">
    <property type="entry name" value="GTPase/Isobutyryl-CoA_mutase"/>
</dbReference>
<dbReference type="CDD" id="cd03114">
    <property type="entry name" value="MMAA-like"/>
    <property type="match status" value="1"/>
</dbReference>
<protein>
    <submittedName>
        <fullName evidence="6">GTPase</fullName>
    </submittedName>
</protein>
<organism evidence="6 7">
    <name type="scientific">Carboxydothermus islandicus</name>
    <dbReference type="NCBI Taxonomy" id="661089"/>
    <lineage>
        <taxon>Bacteria</taxon>
        <taxon>Bacillati</taxon>
        <taxon>Bacillota</taxon>
        <taxon>Clostridia</taxon>
        <taxon>Thermoanaerobacterales</taxon>
        <taxon>Thermoanaerobacteraceae</taxon>
        <taxon>Carboxydothermus</taxon>
    </lineage>
</organism>
<accession>A0A1L8CZV5</accession>
<gene>
    <name evidence="6" type="ORF">ciss_03570</name>
</gene>
<dbReference type="Pfam" id="PF03308">
    <property type="entry name" value="MeaB"/>
    <property type="match status" value="1"/>
</dbReference>
<dbReference type="GO" id="GO:0003924">
    <property type="term" value="F:GTPase activity"/>
    <property type="evidence" value="ECO:0007669"/>
    <property type="project" value="InterPro"/>
</dbReference>
<dbReference type="OrthoDB" id="9778292at2"/>
<evidence type="ECO:0000256" key="2">
    <source>
        <dbReference type="ARBA" id="ARBA00022741"/>
    </source>
</evidence>
<evidence type="ECO:0000256" key="4">
    <source>
        <dbReference type="ARBA" id="ARBA00023134"/>
    </source>
</evidence>
<evidence type="ECO:0000256" key="3">
    <source>
        <dbReference type="ARBA" id="ARBA00022801"/>
    </source>
</evidence>
<keyword evidence="5" id="KW-0143">Chaperone</keyword>
<dbReference type="STRING" id="661089.ciss_03570"/>
<proteinExistence type="inferred from homology"/>
<dbReference type="GO" id="GO:0005525">
    <property type="term" value="F:GTP binding"/>
    <property type="evidence" value="ECO:0007669"/>
    <property type="project" value="UniProtKB-KW"/>
</dbReference>
<keyword evidence="2" id="KW-0547">Nucleotide-binding</keyword>
<sequence length="313" mass="34294">MELLKQYWKKEKRALARIISLVENNGPEKEEVLAEIYPHTGRAQIIGITGAPGAGKSSLTDSLIELLRREGKTVAVVAVDPSSPFTGGALLGDRIRMQNHALDEGVFIRSLGSRGSLGGISAATKDVVKVLDAFGFDYIIVETVGVGQGELDVMHVADTVLVVLTPAAGDSIQTIKAGIMEIADIFVVNKADLPGAGKMVTDVNAMLDLKGEQLVWRPPVIKTSTTTGEGLEELLKLIKKHFAFLAESSELEKRRQERREREIIEIAMNTLYQKLKVLLAEEDIKLLIDRVNRKEIPPQAASEELLKRLGVRR</sequence>
<comment type="caution">
    <text evidence="6">The sequence shown here is derived from an EMBL/GenBank/DDBJ whole genome shotgun (WGS) entry which is preliminary data.</text>
</comment>
<dbReference type="InterPro" id="IPR027417">
    <property type="entry name" value="P-loop_NTPase"/>
</dbReference>
<dbReference type="RefSeq" id="WP_075864628.1">
    <property type="nucleotide sequence ID" value="NZ_BDJL01000007.1"/>
</dbReference>
<evidence type="ECO:0000256" key="1">
    <source>
        <dbReference type="ARBA" id="ARBA00009625"/>
    </source>
</evidence>
<dbReference type="NCBIfam" id="TIGR00750">
    <property type="entry name" value="lao"/>
    <property type="match status" value="1"/>
</dbReference>
<dbReference type="AlphaFoldDB" id="A0A1L8CZV5"/>
<dbReference type="Gene3D" id="3.40.50.300">
    <property type="entry name" value="P-loop containing nucleotide triphosphate hydrolases"/>
    <property type="match status" value="1"/>
</dbReference>
<keyword evidence="4" id="KW-0342">GTP-binding</keyword>
<comment type="similarity">
    <text evidence="1">Belongs to the SIMIBI class G3E GTPase family. ArgK/MeaB subfamily.</text>
</comment>
<keyword evidence="7" id="KW-1185">Reference proteome</keyword>
<dbReference type="EMBL" id="BDJL01000007">
    <property type="protein sequence ID" value="GAV24424.1"/>
    <property type="molecule type" value="Genomic_DNA"/>
</dbReference>
<keyword evidence="3" id="KW-0378">Hydrolase</keyword>
<dbReference type="PANTHER" id="PTHR43087">
    <property type="entry name" value="LYSINE/ARGININE/ORNITHINE TRANSPORT SYSTEM KINASE"/>
    <property type="match status" value="1"/>
</dbReference>
<evidence type="ECO:0000313" key="7">
    <source>
        <dbReference type="Proteomes" id="UP000187338"/>
    </source>
</evidence>
<evidence type="ECO:0000256" key="5">
    <source>
        <dbReference type="ARBA" id="ARBA00023186"/>
    </source>
</evidence>
<dbReference type="SUPFAM" id="SSF52540">
    <property type="entry name" value="P-loop containing nucleoside triphosphate hydrolases"/>
    <property type="match status" value="1"/>
</dbReference>
<dbReference type="PANTHER" id="PTHR43087:SF1">
    <property type="entry name" value="LAO_AO TRANSPORT SYSTEM ATPASE"/>
    <property type="match status" value="1"/>
</dbReference>
<evidence type="ECO:0000313" key="6">
    <source>
        <dbReference type="EMBL" id="GAV24424.1"/>
    </source>
</evidence>